<proteinExistence type="predicted"/>
<dbReference type="PANTHER" id="PTHR48081">
    <property type="entry name" value="AB HYDROLASE SUPERFAMILY PROTEIN C4A8.06C"/>
    <property type="match status" value="1"/>
</dbReference>
<accession>A0A1W6ZXW3</accession>
<protein>
    <submittedName>
        <fullName evidence="2">Alpha/beta hydrolase</fullName>
    </submittedName>
</protein>
<dbReference type="RefSeq" id="WP_086090586.1">
    <property type="nucleotide sequence ID" value="NZ_CP021112.1"/>
</dbReference>
<dbReference type="KEGG" id="psin:CAK95_25935"/>
<keyword evidence="1 2" id="KW-0378">Hydrolase</keyword>
<keyword evidence="3" id="KW-1185">Reference proteome</keyword>
<dbReference type="OrthoDB" id="9806180at2"/>
<dbReference type="PANTHER" id="PTHR48081:SF8">
    <property type="entry name" value="ALPHA_BETA HYDROLASE FOLD-3 DOMAIN-CONTAINING PROTEIN-RELATED"/>
    <property type="match status" value="1"/>
</dbReference>
<organism evidence="2 3">
    <name type="scientific">Pseudorhodoplanes sinuspersici</name>
    <dbReference type="NCBI Taxonomy" id="1235591"/>
    <lineage>
        <taxon>Bacteria</taxon>
        <taxon>Pseudomonadati</taxon>
        <taxon>Pseudomonadota</taxon>
        <taxon>Alphaproteobacteria</taxon>
        <taxon>Hyphomicrobiales</taxon>
        <taxon>Pseudorhodoplanes</taxon>
    </lineage>
</organism>
<dbReference type="Proteomes" id="UP000194137">
    <property type="component" value="Chromosome"/>
</dbReference>
<evidence type="ECO:0000313" key="3">
    <source>
        <dbReference type="Proteomes" id="UP000194137"/>
    </source>
</evidence>
<evidence type="ECO:0000256" key="1">
    <source>
        <dbReference type="ARBA" id="ARBA00022801"/>
    </source>
</evidence>
<dbReference type="SUPFAM" id="SSF53474">
    <property type="entry name" value="alpha/beta-Hydrolases"/>
    <property type="match status" value="1"/>
</dbReference>
<dbReference type="EMBL" id="CP021112">
    <property type="protein sequence ID" value="ARQ02156.1"/>
    <property type="molecule type" value="Genomic_DNA"/>
</dbReference>
<name>A0A1W6ZXW3_9HYPH</name>
<gene>
    <name evidence="2" type="ORF">CAK95_25935</name>
</gene>
<dbReference type="GO" id="GO:0016787">
    <property type="term" value="F:hydrolase activity"/>
    <property type="evidence" value="ECO:0007669"/>
    <property type="project" value="UniProtKB-KW"/>
</dbReference>
<dbReference type="Pfam" id="PF07859">
    <property type="entry name" value="Abhydrolase_3"/>
    <property type="match status" value="1"/>
</dbReference>
<dbReference type="STRING" id="1235591.CAK95_25935"/>
<evidence type="ECO:0000313" key="2">
    <source>
        <dbReference type="EMBL" id="ARQ02156.1"/>
    </source>
</evidence>
<dbReference type="InterPro" id="IPR029058">
    <property type="entry name" value="AB_hydrolase_fold"/>
</dbReference>
<sequence>MQDSARATPVDQRQDGPGVSHIDPSDPAAPMYQLLDHLRHPMTLRALMIEPVRSGYIGDHKIDPKILPPSAEALYPQILVSEQMVPSAAGPVRCQVYSPPGQAAARPMCLYMHGGGFTVGRSEDTAYITSRIAAENGTVVVSVNYRLAPEWPFPAGLDDCLAVLLWMQKHGTMIGGDPARIVLAGDSSGANFAAVLPLKARDEGHAVPQATILLAPVTDFHFEEYESFERLAPLGIVYDMAFAGYMRGACAVTRRNWDHPHVSPARADLHGYPPTLIVSGTADPLTDDNRAFANKLRLAGCDVNLLVRERMPHGFYFFPQVLSDGELAFAAIQALMKRQFHTQAD</sequence>
<dbReference type="InterPro" id="IPR013094">
    <property type="entry name" value="AB_hydrolase_3"/>
</dbReference>
<reference evidence="2 3" key="1">
    <citation type="submission" date="2017-05" db="EMBL/GenBank/DDBJ databases">
        <title>Full genome sequence of Pseudorhodoplanes sinuspersici.</title>
        <authorList>
            <person name="Dastgheib S.M.M."/>
            <person name="Shavandi M."/>
            <person name="Tirandaz H."/>
        </authorList>
    </citation>
    <scope>NUCLEOTIDE SEQUENCE [LARGE SCALE GENOMIC DNA]</scope>
    <source>
        <strain evidence="2 3">RIPI110</strain>
    </source>
</reference>
<dbReference type="Gene3D" id="3.40.50.1820">
    <property type="entry name" value="alpha/beta hydrolase"/>
    <property type="match status" value="1"/>
</dbReference>
<dbReference type="AlphaFoldDB" id="A0A1W6ZXW3"/>
<dbReference type="InterPro" id="IPR050300">
    <property type="entry name" value="GDXG_lipolytic_enzyme"/>
</dbReference>